<protein>
    <recommendedName>
        <fullName evidence="5 14">Hypoxanthine phosphoribosyltransferase</fullName>
        <ecNumber evidence="5 14">2.4.2.8</ecNumber>
    </recommendedName>
</protein>
<evidence type="ECO:0000256" key="12">
    <source>
        <dbReference type="ARBA" id="ARBA00022842"/>
    </source>
</evidence>
<evidence type="ECO:0000256" key="13">
    <source>
        <dbReference type="ARBA" id="ARBA00025301"/>
    </source>
</evidence>
<evidence type="ECO:0000313" key="17">
    <source>
        <dbReference type="Proteomes" id="UP001431209"/>
    </source>
</evidence>
<comment type="catalytic activity">
    <reaction evidence="14">
        <text>IMP + diphosphate = hypoxanthine + 5-phospho-alpha-D-ribose 1-diphosphate</text>
        <dbReference type="Rhea" id="RHEA:17973"/>
        <dbReference type="ChEBI" id="CHEBI:17368"/>
        <dbReference type="ChEBI" id="CHEBI:33019"/>
        <dbReference type="ChEBI" id="CHEBI:58017"/>
        <dbReference type="ChEBI" id="CHEBI:58053"/>
        <dbReference type="EC" id="2.4.2.8"/>
    </reaction>
</comment>
<dbReference type="PANTHER" id="PTHR43340">
    <property type="entry name" value="HYPOXANTHINE-GUANINE PHOSPHORIBOSYLTRANSFERASE"/>
    <property type="match status" value="1"/>
</dbReference>
<dbReference type="EMBL" id="JAOPGA020001650">
    <property type="protein sequence ID" value="KAL0490186.1"/>
    <property type="molecule type" value="Genomic_DNA"/>
</dbReference>
<dbReference type="SUPFAM" id="SSF53271">
    <property type="entry name" value="PRTase-like"/>
    <property type="match status" value="1"/>
</dbReference>
<dbReference type="InterPro" id="IPR050408">
    <property type="entry name" value="HGPRT"/>
</dbReference>
<dbReference type="Gene3D" id="3.40.50.2020">
    <property type="match status" value="1"/>
</dbReference>
<evidence type="ECO:0000256" key="1">
    <source>
        <dbReference type="ARBA" id="ARBA00001946"/>
    </source>
</evidence>
<comment type="function">
    <text evidence="13">Converts guanine to guanosine monophosphate, and hypoxanthine to inosine monophosphate. Transfers the 5-phosphoribosyl group from 5-phosphoribosylpyrophosphate onto the purine. Plays a central role in the generation of purine nucleotides through the purine salvage pathway.</text>
</comment>
<name>A0AAW2ZM35_9EUKA</name>
<dbReference type="GO" id="GO:0032263">
    <property type="term" value="P:GMP salvage"/>
    <property type="evidence" value="ECO:0007669"/>
    <property type="project" value="TreeGrafter"/>
</dbReference>
<dbReference type="GO" id="GO:0000287">
    <property type="term" value="F:magnesium ion binding"/>
    <property type="evidence" value="ECO:0007669"/>
    <property type="project" value="TreeGrafter"/>
</dbReference>
<evidence type="ECO:0000256" key="10">
    <source>
        <dbReference type="ARBA" id="ARBA00022726"/>
    </source>
</evidence>
<dbReference type="CDD" id="cd06223">
    <property type="entry name" value="PRTases_typeI"/>
    <property type="match status" value="1"/>
</dbReference>
<keyword evidence="10 14" id="KW-0660">Purine salvage</keyword>
<evidence type="ECO:0000256" key="11">
    <source>
        <dbReference type="ARBA" id="ARBA00022741"/>
    </source>
</evidence>
<dbReference type="InterPro" id="IPR000836">
    <property type="entry name" value="PRTase_dom"/>
</dbReference>
<evidence type="ECO:0000256" key="9">
    <source>
        <dbReference type="ARBA" id="ARBA00022723"/>
    </source>
</evidence>
<organism evidence="16 17">
    <name type="scientific">Acrasis kona</name>
    <dbReference type="NCBI Taxonomy" id="1008807"/>
    <lineage>
        <taxon>Eukaryota</taxon>
        <taxon>Discoba</taxon>
        <taxon>Heterolobosea</taxon>
        <taxon>Tetramitia</taxon>
        <taxon>Eutetramitia</taxon>
        <taxon>Acrasidae</taxon>
        <taxon>Acrasis</taxon>
    </lineage>
</organism>
<sequence>MSIPLPADCGSILISEESIQERITTLASQISEHYEKVLKDGEALVLVPILTGSYMFAADLSRKLTIPNTVDFLALSSYRGGTRSTGEVKILMDTRDSVWDKHVLILEDIVDSGYTLQFLARHFSTRNPRSLEFCVLLTAPKQKRKVEGYDNVKWTGFHIGEKFVVGYGLDCAGLYRHLPYIAELTQTAIDKFTKK</sequence>
<evidence type="ECO:0000256" key="5">
    <source>
        <dbReference type="ARBA" id="ARBA00011895"/>
    </source>
</evidence>
<dbReference type="InterPro" id="IPR005904">
    <property type="entry name" value="Hxn_phspho_trans"/>
</dbReference>
<evidence type="ECO:0000256" key="6">
    <source>
        <dbReference type="ARBA" id="ARBA00022490"/>
    </source>
</evidence>
<evidence type="ECO:0000256" key="3">
    <source>
        <dbReference type="ARBA" id="ARBA00004669"/>
    </source>
</evidence>
<dbReference type="GO" id="GO:0006178">
    <property type="term" value="P:guanine salvage"/>
    <property type="evidence" value="ECO:0007669"/>
    <property type="project" value="TreeGrafter"/>
</dbReference>
<comment type="similarity">
    <text evidence="4 14">Belongs to the purine/pyrimidine phosphoribosyltransferase family.</text>
</comment>
<keyword evidence="6 14" id="KW-0963">Cytoplasm</keyword>
<dbReference type="GO" id="GO:0006166">
    <property type="term" value="P:purine ribonucleoside salvage"/>
    <property type="evidence" value="ECO:0007669"/>
    <property type="project" value="UniProtKB-KW"/>
</dbReference>
<evidence type="ECO:0000256" key="7">
    <source>
        <dbReference type="ARBA" id="ARBA00022676"/>
    </source>
</evidence>
<dbReference type="GO" id="GO:0046100">
    <property type="term" value="P:hypoxanthine metabolic process"/>
    <property type="evidence" value="ECO:0007669"/>
    <property type="project" value="TreeGrafter"/>
</dbReference>
<keyword evidence="8 14" id="KW-0808">Transferase</keyword>
<dbReference type="Proteomes" id="UP001431209">
    <property type="component" value="Unassembled WGS sequence"/>
</dbReference>
<keyword evidence="9 14" id="KW-0479">Metal-binding</keyword>
<dbReference type="FunFam" id="3.40.50.2020:FF:000006">
    <property type="entry name" value="Hypoxanthine phosphoribosyltransferase"/>
    <property type="match status" value="1"/>
</dbReference>
<dbReference type="InterPro" id="IPR029057">
    <property type="entry name" value="PRTase-like"/>
</dbReference>
<evidence type="ECO:0000259" key="15">
    <source>
        <dbReference type="Pfam" id="PF00156"/>
    </source>
</evidence>
<evidence type="ECO:0000313" key="16">
    <source>
        <dbReference type="EMBL" id="KAL0490186.1"/>
    </source>
</evidence>
<keyword evidence="17" id="KW-1185">Reference proteome</keyword>
<accession>A0AAW2ZM35</accession>
<dbReference type="GO" id="GO:0032264">
    <property type="term" value="P:IMP salvage"/>
    <property type="evidence" value="ECO:0007669"/>
    <property type="project" value="TreeGrafter"/>
</dbReference>
<dbReference type="PANTHER" id="PTHR43340:SF1">
    <property type="entry name" value="HYPOXANTHINE PHOSPHORIBOSYLTRANSFERASE"/>
    <property type="match status" value="1"/>
</dbReference>
<evidence type="ECO:0000256" key="14">
    <source>
        <dbReference type="RuleBase" id="RU364099"/>
    </source>
</evidence>
<evidence type="ECO:0000256" key="8">
    <source>
        <dbReference type="ARBA" id="ARBA00022679"/>
    </source>
</evidence>
<dbReference type="EC" id="2.4.2.8" evidence="5 14"/>
<dbReference type="Pfam" id="PF00156">
    <property type="entry name" value="Pribosyltran"/>
    <property type="match status" value="1"/>
</dbReference>
<evidence type="ECO:0000256" key="4">
    <source>
        <dbReference type="ARBA" id="ARBA00008391"/>
    </source>
</evidence>
<keyword evidence="11 14" id="KW-0547">Nucleotide-binding</keyword>
<evidence type="ECO:0000256" key="2">
    <source>
        <dbReference type="ARBA" id="ARBA00004496"/>
    </source>
</evidence>
<dbReference type="GO" id="GO:0004422">
    <property type="term" value="F:hypoxanthine phosphoribosyltransferase activity"/>
    <property type="evidence" value="ECO:0007669"/>
    <property type="project" value="InterPro"/>
</dbReference>
<dbReference type="AlphaFoldDB" id="A0AAW2ZM35"/>
<keyword evidence="7 14" id="KW-0328">Glycosyltransferase</keyword>
<keyword evidence="12 14" id="KW-0460">Magnesium</keyword>
<comment type="subcellular location">
    <subcellularLocation>
        <location evidence="2 14">Cytoplasm</location>
    </subcellularLocation>
</comment>
<dbReference type="GO" id="GO:0005829">
    <property type="term" value="C:cytosol"/>
    <property type="evidence" value="ECO:0007669"/>
    <property type="project" value="TreeGrafter"/>
</dbReference>
<feature type="domain" description="Phosphoribosyltransferase" evidence="15">
    <location>
        <begin position="19"/>
        <end position="165"/>
    </location>
</feature>
<dbReference type="GO" id="GO:0000166">
    <property type="term" value="F:nucleotide binding"/>
    <property type="evidence" value="ECO:0007669"/>
    <property type="project" value="UniProtKB-KW"/>
</dbReference>
<reference evidence="16 17" key="1">
    <citation type="submission" date="2024-03" db="EMBL/GenBank/DDBJ databases">
        <title>The Acrasis kona genome and developmental transcriptomes reveal deep origins of eukaryotic multicellular pathways.</title>
        <authorList>
            <person name="Sheikh S."/>
            <person name="Fu C.-J."/>
            <person name="Brown M.W."/>
            <person name="Baldauf S.L."/>
        </authorList>
    </citation>
    <scope>NUCLEOTIDE SEQUENCE [LARGE SCALE GENOMIC DNA]</scope>
    <source>
        <strain evidence="16 17">ATCC MYA-3509</strain>
    </source>
</reference>
<comment type="pathway">
    <text evidence="3 14">Purine metabolism; IMP biosynthesis via salvage pathway; IMP from hypoxanthine: step 1/1.</text>
</comment>
<proteinExistence type="inferred from homology"/>
<comment type="caution">
    <text evidence="16">The sequence shown here is derived from an EMBL/GenBank/DDBJ whole genome shotgun (WGS) entry which is preliminary data.</text>
</comment>
<dbReference type="NCBIfam" id="TIGR01203">
    <property type="entry name" value="HGPRTase"/>
    <property type="match status" value="1"/>
</dbReference>
<comment type="cofactor">
    <cofactor evidence="1 14">
        <name>Mg(2+)</name>
        <dbReference type="ChEBI" id="CHEBI:18420"/>
    </cofactor>
</comment>
<gene>
    <name evidence="16" type="ORF">AKO1_006660</name>
</gene>